<sequence>MDSIKKHVIIIGAGISGLAAAYELSKHPSTIQVTVLEAKNRIGGRLDTHRNLFSGEHSDIPVDFGASWIHGVDPSNPIVSLAQAAQVRLEATNSDVIYDRPGHKELAQDESNHYWAILWDIFGRAKEYSRDNRKGISIRTSFKNWLCQYLATRQSSDPKLPNYMSERELKIVPLLAQFWADENAIPLDKVSLKYMDAENMPPGDHCIVTNGYDRVLDTLCKDMGPVDIRLEHVVDHIAVCRQGFNNKGVFTADIVLVTLPLGVLKSNSVTFSPPLPMNKQTAIKRLGFGTMRQMLALETYMSDLANYTSFMPIHNAPIMIAYMANDSADVFEKLTEDEAKEVLICHLAHYFDVLIKDPVARSVVVMSSPEQVLKRGESRFEELDIKACGNSFLGTNKKVIDTYAEKLKGTDGLRVMKTLLPVSLMATGNCLNQFAGLPQMGGAEGSHGYHSSKIGDNKVFNDRALTPNHGSNSLTKYSVKPTDNATAVGPDSGLQNTTFKLKDPYSVINSTAITNDTTMSSQTLRPPYNHYRITTGIKEQKQQALHQYQQQRQQQNRAVLLSEKDSLISNNRGASGFFEGDYFNYYPGLAKKNSVKAVKMIAVDDAIRGRVYFAGEHTTSTSFASVHGALMTGRREAAKILAQTF</sequence>
<feature type="domain" description="Amine oxidase" evidence="2">
    <location>
        <begin position="15"/>
        <end position="359"/>
    </location>
</feature>
<dbReference type="OrthoDB" id="5046242at2759"/>
<dbReference type="EMBL" id="MCFF01000027">
    <property type="protein sequence ID" value="ORZ11709.1"/>
    <property type="molecule type" value="Genomic_DNA"/>
</dbReference>
<dbReference type="AlphaFoldDB" id="A0A1Y2GHI0"/>
<organism evidence="3 5">
    <name type="scientific">Lobosporangium transversale</name>
    <dbReference type="NCBI Taxonomy" id="64571"/>
    <lineage>
        <taxon>Eukaryota</taxon>
        <taxon>Fungi</taxon>
        <taxon>Fungi incertae sedis</taxon>
        <taxon>Mucoromycota</taxon>
        <taxon>Mortierellomycotina</taxon>
        <taxon>Mortierellomycetes</taxon>
        <taxon>Mortierellales</taxon>
        <taxon>Mortierellaceae</taxon>
        <taxon>Lobosporangium</taxon>
    </lineage>
</organism>
<name>A0A1Y2GHI0_9FUNG</name>
<feature type="domain" description="Amine oxidase" evidence="2">
    <location>
        <begin position="604"/>
        <end position="641"/>
    </location>
</feature>
<gene>
    <name evidence="4" type="ORF">BCR41DRAFT_423424</name>
    <name evidence="3" type="ORF">BCR41DRAFT_423676</name>
</gene>
<dbReference type="PANTHER" id="PTHR10742">
    <property type="entry name" value="FLAVIN MONOAMINE OXIDASE"/>
    <property type="match status" value="1"/>
</dbReference>
<accession>A0A1Y2GHI0</accession>
<dbReference type="Proteomes" id="UP000193648">
    <property type="component" value="Unassembled WGS sequence"/>
</dbReference>
<dbReference type="EMBL" id="MCFF01000029">
    <property type="protein sequence ID" value="ORZ10986.1"/>
    <property type="molecule type" value="Genomic_DNA"/>
</dbReference>
<dbReference type="InParanoid" id="A0A1Y2GHI0"/>
<dbReference type="GeneID" id="33572142"/>
<dbReference type="RefSeq" id="XP_021879806.1">
    <property type="nucleotide sequence ID" value="XM_022030300.1"/>
</dbReference>
<dbReference type="GO" id="GO:0016491">
    <property type="term" value="F:oxidoreductase activity"/>
    <property type="evidence" value="ECO:0007669"/>
    <property type="project" value="InterPro"/>
</dbReference>
<proteinExistence type="predicted"/>
<dbReference type="InterPro" id="IPR002937">
    <property type="entry name" value="Amino_oxidase"/>
</dbReference>
<reference evidence="3 5" key="1">
    <citation type="submission" date="2016-07" db="EMBL/GenBank/DDBJ databases">
        <title>Pervasive Adenine N6-methylation of Active Genes in Fungi.</title>
        <authorList>
            <consortium name="DOE Joint Genome Institute"/>
            <person name="Mondo S.J."/>
            <person name="Dannebaum R.O."/>
            <person name="Kuo R.C."/>
            <person name="Labutti K."/>
            <person name="Haridas S."/>
            <person name="Kuo A."/>
            <person name="Salamov A."/>
            <person name="Ahrendt S.R."/>
            <person name="Lipzen A."/>
            <person name="Sullivan W."/>
            <person name="Andreopoulos W.B."/>
            <person name="Clum A."/>
            <person name="Lindquist E."/>
            <person name="Daum C."/>
            <person name="Ramamoorthy G.K."/>
            <person name="Gryganskyi A."/>
            <person name="Culley D."/>
            <person name="Magnuson J.K."/>
            <person name="James T.Y."/>
            <person name="O'Malley M.A."/>
            <person name="Stajich J.E."/>
            <person name="Spatafora J.W."/>
            <person name="Visel A."/>
            <person name="Grigoriev I.V."/>
        </authorList>
    </citation>
    <scope>NUCLEOTIDE SEQUENCE [LARGE SCALE GENOMIC DNA]</scope>
    <source>
        <strain evidence="3 5">NRRL 3116</strain>
    </source>
</reference>
<feature type="region of interest" description="Disordered" evidence="1">
    <location>
        <begin position="471"/>
        <end position="491"/>
    </location>
</feature>
<comment type="caution">
    <text evidence="3">The sequence shown here is derived from an EMBL/GenBank/DDBJ whole genome shotgun (WGS) entry which is preliminary data.</text>
</comment>
<dbReference type="Gene3D" id="3.50.50.60">
    <property type="entry name" value="FAD/NAD(P)-binding domain"/>
    <property type="match status" value="2"/>
</dbReference>
<dbReference type="PANTHER" id="PTHR10742:SF410">
    <property type="entry name" value="LYSINE-SPECIFIC HISTONE DEMETHYLASE 2"/>
    <property type="match status" value="1"/>
</dbReference>
<evidence type="ECO:0000256" key="1">
    <source>
        <dbReference type="SAM" id="MobiDB-lite"/>
    </source>
</evidence>
<evidence type="ECO:0000313" key="4">
    <source>
        <dbReference type="EMBL" id="ORZ11709.1"/>
    </source>
</evidence>
<evidence type="ECO:0000259" key="2">
    <source>
        <dbReference type="Pfam" id="PF01593"/>
    </source>
</evidence>
<dbReference type="InterPro" id="IPR050281">
    <property type="entry name" value="Flavin_monoamine_oxidase"/>
</dbReference>
<evidence type="ECO:0000313" key="3">
    <source>
        <dbReference type="EMBL" id="ORZ10986.1"/>
    </source>
</evidence>
<feature type="compositionally biased region" description="Polar residues" evidence="1">
    <location>
        <begin position="471"/>
        <end position="485"/>
    </location>
</feature>
<dbReference type="Pfam" id="PF01593">
    <property type="entry name" value="Amino_oxidase"/>
    <property type="match status" value="2"/>
</dbReference>
<protein>
    <recommendedName>
        <fullName evidence="2">Amine oxidase domain-containing protein</fullName>
    </recommendedName>
</protein>
<evidence type="ECO:0000313" key="5">
    <source>
        <dbReference type="Proteomes" id="UP000193648"/>
    </source>
</evidence>
<dbReference type="Gene3D" id="3.90.660.10">
    <property type="match status" value="1"/>
</dbReference>
<dbReference type="InterPro" id="IPR036188">
    <property type="entry name" value="FAD/NAD-bd_sf"/>
</dbReference>
<dbReference type="STRING" id="64571.A0A1Y2GHI0"/>
<keyword evidence="5" id="KW-1185">Reference proteome</keyword>
<dbReference type="SUPFAM" id="SSF51905">
    <property type="entry name" value="FAD/NAD(P)-binding domain"/>
    <property type="match status" value="1"/>
</dbReference>